<dbReference type="Proteomes" id="UP000234323">
    <property type="component" value="Unassembled WGS sequence"/>
</dbReference>
<organism evidence="2 3">
    <name type="scientific">Rhizophagus irregularis</name>
    <dbReference type="NCBI Taxonomy" id="588596"/>
    <lineage>
        <taxon>Eukaryota</taxon>
        <taxon>Fungi</taxon>
        <taxon>Fungi incertae sedis</taxon>
        <taxon>Mucoromycota</taxon>
        <taxon>Glomeromycotina</taxon>
        <taxon>Glomeromycetes</taxon>
        <taxon>Glomerales</taxon>
        <taxon>Glomeraceae</taxon>
        <taxon>Rhizophagus</taxon>
    </lineage>
</organism>
<dbReference type="VEuPathDB" id="FungiDB:RhiirA1_541460"/>
<evidence type="ECO:0000313" key="3">
    <source>
        <dbReference type="Proteomes" id="UP000234323"/>
    </source>
</evidence>
<feature type="region of interest" description="Disordered" evidence="1">
    <location>
        <begin position="1"/>
        <end position="23"/>
    </location>
</feature>
<feature type="non-terminal residue" evidence="2">
    <location>
        <position position="1"/>
    </location>
</feature>
<dbReference type="VEuPathDB" id="FungiDB:FUN_012112"/>
<feature type="region of interest" description="Disordered" evidence="1">
    <location>
        <begin position="43"/>
        <end position="64"/>
    </location>
</feature>
<feature type="compositionally biased region" description="Basic and acidic residues" evidence="1">
    <location>
        <begin position="7"/>
        <end position="16"/>
    </location>
</feature>
<keyword evidence="3" id="KW-1185">Reference proteome</keyword>
<comment type="caution">
    <text evidence="2">The sequence shown here is derived from an EMBL/GenBank/DDBJ whole genome shotgun (WGS) entry which is preliminary data.</text>
</comment>
<accession>A0A2I1H737</accession>
<protein>
    <submittedName>
        <fullName evidence="2">Uncharacterized protein</fullName>
    </submittedName>
</protein>
<feature type="compositionally biased region" description="Polar residues" evidence="1">
    <location>
        <begin position="52"/>
        <end position="64"/>
    </location>
</feature>
<sequence>ESSEIPKNPRTDREKSPTGPFVLVTPFDVDRRRSLIKSVSFTPANREKSSTNRENSLVRTAHTETSVLTTLAPSVTPISYERTLRMPTSILSPMQIDFNKEIDYYNNNDNDDDDNEEHNDNRDKSDNCDKSDNREPLPKPHIVESERYLMVKEFNYAMNALDGKIKTKCKSRRNDFAASIRSAMFFVFREQRLERIDNNSSSMKIAEWKQNQKTCNAFYELFKNHDILTKIGQTQAFRNKTQITPRIMEELAEREVKEISQRTD</sequence>
<dbReference type="AlphaFoldDB" id="A0A2I1H737"/>
<feature type="region of interest" description="Disordered" evidence="1">
    <location>
        <begin position="103"/>
        <end position="141"/>
    </location>
</feature>
<dbReference type="VEuPathDB" id="FungiDB:RhiirA1_476476"/>
<evidence type="ECO:0000256" key="1">
    <source>
        <dbReference type="SAM" id="MobiDB-lite"/>
    </source>
</evidence>
<evidence type="ECO:0000313" key="2">
    <source>
        <dbReference type="EMBL" id="PKY54685.1"/>
    </source>
</evidence>
<name>A0A2I1H737_9GLOM</name>
<reference evidence="2 3" key="1">
    <citation type="submission" date="2015-10" db="EMBL/GenBank/DDBJ databases">
        <title>Genome analyses suggest a sexual origin of heterokaryosis in a supposedly ancient asexual fungus.</title>
        <authorList>
            <person name="Ropars J."/>
            <person name="Sedzielewska K."/>
            <person name="Noel J."/>
            <person name="Charron P."/>
            <person name="Farinelli L."/>
            <person name="Marton T."/>
            <person name="Kruger M."/>
            <person name="Pelin A."/>
            <person name="Brachmann A."/>
            <person name="Corradi N."/>
        </authorList>
    </citation>
    <scope>NUCLEOTIDE SEQUENCE [LARGE SCALE GENOMIC DNA]</scope>
    <source>
        <strain evidence="2 3">A4</strain>
    </source>
</reference>
<dbReference type="EMBL" id="LLXI01001660">
    <property type="protein sequence ID" value="PKY54685.1"/>
    <property type="molecule type" value="Genomic_DNA"/>
</dbReference>
<feature type="compositionally biased region" description="Basic and acidic residues" evidence="1">
    <location>
        <begin position="118"/>
        <end position="141"/>
    </location>
</feature>
<proteinExistence type="predicted"/>
<gene>
    <name evidence="2" type="ORF">RhiirA4_473627</name>
</gene>